<dbReference type="RefSeq" id="WP_127693648.1">
    <property type="nucleotide sequence ID" value="NZ_SACQ01000002.1"/>
</dbReference>
<reference evidence="3 4" key="1">
    <citation type="submission" date="2019-01" db="EMBL/GenBank/DDBJ databases">
        <authorList>
            <person name="Chen W.-M."/>
        </authorList>
    </citation>
    <scope>NUCLEOTIDE SEQUENCE [LARGE SCALE GENOMIC DNA]</scope>
    <source>
        <strain evidence="3 4">HPM-16</strain>
    </source>
</reference>
<proteinExistence type="predicted"/>
<evidence type="ECO:0000259" key="2">
    <source>
        <dbReference type="Pfam" id="PF26309"/>
    </source>
</evidence>
<gene>
    <name evidence="3" type="ORF">EOE65_07365</name>
</gene>
<keyword evidence="4" id="KW-1185">Reference proteome</keyword>
<protein>
    <recommendedName>
        <fullName evidence="2">DUF8082 domain-containing protein</fullName>
    </recommendedName>
</protein>
<accession>A0A437QBL1</accession>
<evidence type="ECO:0000313" key="4">
    <source>
        <dbReference type="Proteomes" id="UP000282818"/>
    </source>
</evidence>
<comment type="caution">
    <text evidence="3">The sequence shown here is derived from an EMBL/GenBank/DDBJ whole genome shotgun (WGS) entry which is preliminary data.</text>
</comment>
<evidence type="ECO:0000256" key="1">
    <source>
        <dbReference type="SAM" id="MobiDB-lite"/>
    </source>
</evidence>
<evidence type="ECO:0000313" key="3">
    <source>
        <dbReference type="EMBL" id="RVU31789.1"/>
    </source>
</evidence>
<feature type="region of interest" description="Disordered" evidence="1">
    <location>
        <begin position="110"/>
        <end position="135"/>
    </location>
</feature>
<dbReference type="SUPFAM" id="SSF103196">
    <property type="entry name" value="Roadblock/LC7 domain"/>
    <property type="match status" value="1"/>
</dbReference>
<organism evidence="3 4">
    <name type="scientific">Neptunomonas marina</name>
    <dbReference type="NCBI Taxonomy" id="1815562"/>
    <lineage>
        <taxon>Bacteria</taxon>
        <taxon>Pseudomonadati</taxon>
        <taxon>Pseudomonadota</taxon>
        <taxon>Gammaproteobacteria</taxon>
        <taxon>Oceanospirillales</taxon>
        <taxon>Oceanospirillaceae</taxon>
        <taxon>Neptunomonas</taxon>
    </lineage>
</organism>
<sequence>MEKILKDLELLGGIHHSCLFKEDAVDASTFPSILDENIAGACRVIRQIFMAVEGMDLDHREVFLELDENLLIGYAINSDVLLLMMTDKDVNLALINTSIRSAVPKIRKQLTPDAVEETPATAPDKAAAKPKRPGRPWHEAELLGVMDQLREGLAVYIGPAASIVFDDAYDQWYSEHGAQKSKVAELIKVLATEIDDKSERSQFLQNAVNIVRASAQQGAR</sequence>
<dbReference type="Proteomes" id="UP000282818">
    <property type="component" value="Unassembled WGS sequence"/>
</dbReference>
<dbReference type="InterPro" id="IPR058395">
    <property type="entry name" value="DUF8082"/>
</dbReference>
<name>A0A437QBL1_9GAMM</name>
<dbReference type="EMBL" id="SACQ01000002">
    <property type="protein sequence ID" value="RVU31789.1"/>
    <property type="molecule type" value="Genomic_DNA"/>
</dbReference>
<feature type="domain" description="DUF8082" evidence="2">
    <location>
        <begin position="146"/>
        <end position="213"/>
    </location>
</feature>
<dbReference type="Gene3D" id="3.30.450.30">
    <property type="entry name" value="Dynein light chain 2a, cytoplasmic"/>
    <property type="match status" value="1"/>
</dbReference>
<dbReference type="AlphaFoldDB" id="A0A437QBL1"/>
<dbReference type="Pfam" id="PF26309">
    <property type="entry name" value="DUF8082"/>
    <property type="match status" value="1"/>
</dbReference>